<reference evidence="4" key="1">
    <citation type="submission" date="2021-03" db="EMBL/GenBank/DDBJ databases">
        <title>Antimicrobial resistance genes in bacteria isolated from Japanese honey, and their potential for conferring macrolide and lincosamide resistance in the American foulbrood pathogen Paenibacillus larvae.</title>
        <authorList>
            <person name="Okamoto M."/>
            <person name="Kumagai M."/>
            <person name="Kanamori H."/>
            <person name="Takamatsu D."/>
        </authorList>
    </citation>
    <scope>NUCLEOTIDE SEQUENCE</scope>
    <source>
        <strain evidence="4">J41TS4</strain>
    </source>
</reference>
<evidence type="ECO:0000313" key="5">
    <source>
        <dbReference type="Proteomes" id="UP000678895"/>
    </source>
</evidence>
<evidence type="ECO:0000259" key="3">
    <source>
        <dbReference type="Pfam" id="PF05448"/>
    </source>
</evidence>
<dbReference type="Proteomes" id="UP000678895">
    <property type="component" value="Unassembled WGS sequence"/>
</dbReference>
<feature type="active site" description="Charge relay system" evidence="1">
    <location>
        <position position="302"/>
    </location>
</feature>
<keyword evidence="5" id="KW-1185">Reference proteome</keyword>
<dbReference type="Pfam" id="PF05448">
    <property type="entry name" value="AXE1"/>
    <property type="match status" value="1"/>
</dbReference>
<name>A0A919XYA0_9BACL</name>
<evidence type="ECO:0000256" key="2">
    <source>
        <dbReference type="PIRSR" id="PIRSR639069-2"/>
    </source>
</evidence>
<dbReference type="SUPFAM" id="SSF53474">
    <property type="entry name" value="alpha/beta-Hydrolases"/>
    <property type="match status" value="1"/>
</dbReference>
<evidence type="ECO:0000313" key="4">
    <source>
        <dbReference type="EMBL" id="GIO40274.1"/>
    </source>
</evidence>
<dbReference type="AlphaFoldDB" id="A0A919XYA0"/>
<accession>A0A919XYA0</accession>
<protein>
    <submittedName>
        <fullName evidence="4">Acetylxylan esterase</fullName>
    </submittedName>
</protein>
<sequence>MPIIDMPMPELLKYQGISPKPEDFDQYWARALAELEAVDPQVELVPSEFQAPQAECFDLYFTGVQGARIHAKYVRPKAAATPHPAVLQFHGYAWNSGDWNDKLAYASIGYSIAAMDCRGQGGRSEDAGQVKGTTLRGHIIRGLDDHPDKLLFRQIFLDTVQLARIVMSFPEVDEQRVGAMGGSQGGGLTIACSALEPRIKRLAPVYPFLSDYRRVWEMDLAKDAYEELRNFFRFHDPLHKREEEIFNKLGYIDIQHLADRIQGEVLMAVGLMDTICPPSTQFAAYNKIQAPKQLEVYPDFGHEYLPGFGDRTLQFMLGL</sequence>
<dbReference type="EMBL" id="BORS01000001">
    <property type="protein sequence ID" value="GIO40274.1"/>
    <property type="molecule type" value="Genomic_DNA"/>
</dbReference>
<dbReference type="GO" id="GO:0052689">
    <property type="term" value="F:carboxylic ester hydrolase activity"/>
    <property type="evidence" value="ECO:0007669"/>
    <property type="project" value="TreeGrafter"/>
</dbReference>
<feature type="active site" description="Nucleophile" evidence="1">
    <location>
        <position position="183"/>
    </location>
</feature>
<dbReference type="InterPro" id="IPR008391">
    <property type="entry name" value="AXE1_dom"/>
</dbReference>
<dbReference type="PANTHER" id="PTHR40111:SF1">
    <property type="entry name" value="CEPHALOSPORIN-C DEACETYLASE"/>
    <property type="match status" value="1"/>
</dbReference>
<dbReference type="InterPro" id="IPR039069">
    <property type="entry name" value="CE7"/>
</dbReference>
<feature type="binding site" evidence="2">
    <location>
        <position position="92"/>
    </location>
    <ligand>
        <name>substrate</name>
    </ligand>
</feature>
<dbReference type="PANTHER" id="PTHR40111">
    <property type="entry name" value="CEPHALOSPORIN-C DEACETYLASE"/>
    <property type="match status" value="1"/>
</dbReference>
<dbReference type="Gene3D" id="3.40.50.1820">
    <property type="entry name" value="alpha/beta hydrolase"/>
    <property type="match status" value="1"/>
</dbReference>
<dbReference type="GO" id="GO:0005976">
    <property type="term" value="P:polysaccharide metabolic process"/>
    <property type="evidence" value="ECO:0007669"/>
    <property type="project" value="TreeGrafter"/>
</dbReference>
<evidence type="ECO:0000256" key="1">
    <source>
        <dbReference type="PIRSR" id="PIRSR639069-1"/>
    </source>
</evidence>
<dbReference type="InterPro" id="IPR029058">
    <property type="entry name" value="AB_hydrolase_fold"/>
</dbReference>
<proteinExistence type="predicted"/>
<gene>
    <name evidence="4" type="primary">axe1</name>
    <name evidence="4" type="ORF">J41TS4_00320</name>
</gene>
<dbReference type="RefSeq" id="WP_301623970.1">
    <property type="nucleotide sequence ID" value="NZ_BORS01000001.1"/>
</dbReference>
<feature type="active site" description="Charge relay system" evidence="1">
    <location>
        <position position="273"/>
    </location>
</feature>
<comment type="caution">
    <text evidence="4">The sequence shown here is derived from an EMBL/GenBank/DDBJ whole genome shotgun (WGS) entry which is preliminary data.</text>
</comment>
<organism evidence="4 5">
    <name type="scientific">Paenibacillus apis</name>
    <dbReference type="NCBI Taxonomy" id="1792174"/>
    <lineage>
        <taxon>Bacteria</taxon>
        <taxon>Bacillati</taxon>
        <taxon>Bacillota</taxon>
        <taxon>Bacilli</taxon>
        <taxon>Bacillales</taxon>
        <taxon>Paenibacillaceae</taxon>
        <taxon>Paenibacillus</taxon>
    </lineage>
</organism>
<feature type="domain" description="Acetyl xylan esterase" evidence="3">
    <location>
        <begin position="1"/>
        <end position="316"/>
    </location>
</feature>